<evidence type="ECO:0000256" key="1">
    <source>
        <dbReference type="ARBA" id="ARBA00004141"/>
    </source>
</evidence>
<keyword evidence="7 12" id="KW-1133">Transmembrane helix</keyword>
<keyword evidence="8" id="KW-0157">Chromophore</keyword>
<comment type="subcellular location">
    <subcellularLocation>
        <location evidence="1">Membrane</location>
        <topology evidence="1">Multi-pass membrane protein</topology>
    </subcellularLocation>
</comment>
<evidence type="ECO:0000256" key="4">
    <source>
        <dbReference type="ARBA" id="ARBA00022606"/>
    </source>
</evidence>
<keyword evidence="14" id="KW-1185">Reference proteome</keyword>
<keyword evidence="3" id="KW-0600">Photoreceptor protein</keyword>
<comment type="similarity">
    <text evidence="2">Belongs to the archaeal/bacterial/fungal opsin family.</text>
</comment>
<evidence type="ECO:0000256" key="9">
    <source>
        <dbReference type="ARBA" id="ARBA00023136"/>
    </source>
</evidence>
<dbReference type="Gene3D" id="1.20.1070.10">
    <property type="entry name" value="Rhodopsin 7-helix transmembrane proteins"/>
    <property type="match status" value="1"/>
</dbReference>
<evidence type="ECO:0000313" key="14">
    <source>
        <dbReference type="Proteomes" id="UP000317078"/>
    </source>
</evidence>
<keyword evidence="10" id="KW-0675">Receptor</keyword>
<dbReference type="EMBL" id="RCZP01000004">
    <property type="protein sequence ID" value="TPG59011.1"/>
    <property type="molecule type" value="Genomic_DNA"/>
</dbReference>
<dbReference type="PROSITE" id="PS00327">
    <property type="entry name" value="BACTERIAL_OPSIN_RET"/>
    <property type="match status" value="1"/>
</dbReference>
<accession>A0A502GBB7</accession>
<feature type="transmembrane region" description="Helical" evidence="12">
    <location>
        <begin position="37"/>
        <end position="60"/>
    </location>
</feature>
<evidence type="ECO:0000313" key="13">
    <source>
        <dbReference type="EMBL" id="TPG59011.1"/>
    </source>
</evidence>
<keyword evidence="6" id="KW-0681">Retinal protein</keyword>
<evidence type="ECO:0000256" key="6">
    <source>
        <dbReference type="ARBA" id="ARBA00022925"/>
    </source>
</evidence>
<keyword evidence="5 12" id="KW-0812">Transmembrane</keyword>
<gene>
    <name evidence="13" type="ORF">EAH89_06540</name>
</gene>
<dbReference type="SMART" id="SM01021">
    <property type="entry name" value="Bac_rhodopsin"/>
    <property type="match status" value="1"/>
</dbReference>
<dbReference type="InterPro" id="IPR001425">
    <property type="entry name" value="Arc/bac/fun_rhodopsins"/>
</dbReference>
<feature type="transmembrane region" description="Helical" evidence="12">
    <location>
        <begin position="136"/>
        <end position="154"/>
    </location>
</feature>
<dbReference type="PANTHER" id="PTHR28286:SF2">
    <property type="entry name" value="BACTERIORHODOPSIN _OPSIN, NOPA (EUROFUNG)"/>
    <property type="match status" value="1"/>
</dbReference>
<reference evidence="13 14" key="1">
    <citation type="journal article" date="2019" name="Environ. Microbiol.">
        <title>Species interactions and distinct microbial communities in high Arctic permafrost affected cryosols are associated with the CH4 and CO2 gas fluxes.</title>
        <authorList>
            <person name="Altshuler I."/>
            <person name="Hamel J."/>
            <person name="Turney S."/>
            <person name="Magnuson E."/>
            <person name="Levesque R."/>
            <person name="Greer C."/>
            <person name="Whyte L.G."/>
        </authorList>
    </citation>
    <scope>NUCLEOTIDE SEQUENCE [LARGE SCALE GENOMIC DNA]</scope>
    <source>
        <strain evidence="13 14">S9.3B</strain>
    </source>
</reference>
<dbReference type="GO" id="GO:0007602">
    <property type="term" value="P:phototransduction"/>
    <property type="evidence" value="ECO:0007669"/>
    <property type="project" value="UniProtKB-KW"/>
</dbReference>
<comment type="caution">
    <text evidence="13">The sequence shown here is derived from an EMBL/GenBank/DDBJ whole genome shotgun (WGS) entry which is preliminary data.</text>
</comment>
<feature type="transmembrane region" description="Helical" evidence="12">
    <location>
        <begin position="108"/>
        <end position="130"/>
    </location>
</feature>
<evidence type="ECO:0000256" key="3">
    <source>
        <dbReference type="ARBA" id="ARBA00022543"/>
    </source>
</evidence>
<evidence type="ECO:0000256" key="10">
    <source>
        <dbReference type="ARBA" id="ARBA00023170"/>
    </source>
</evidence>
<dbReference type="PROSITE" id="PS00950">
    <property type="entry name" value="BACTERIAL_OPSIN_1"/>
    <property type="match status" value="1"/>
</dbReference>
<evidence type="ECO:0000256" key="7">
    <source>
        <dbReference type="ARBA" id="ARBA00022989"/>
    </source>
</evidence>
<dbReference type="OrthoDB" id="30586at2"/>
<dbReference type="Proteomes" id="UP000317078">
    <property type="component" value="Unassembled WGS sequence"/>
</dbReference>
<evidence type="ECO:0000256" key="2">
    <source>
        <dbReference type="ARBA" id="ARBA00008130"/>
    </source>
</evidence>
<dbReference type="GO" id="GO:0005216">
    <property type="term" value="F:monoatomic ion channel activity"/>
    <property type="evidence" value="ECO:0007669"/>
    <property type="project" value="InterPro"/>
</dbReference>
<feature type="transmembrane region" description="Helical" evidence="12">
    <location>
        <begin position="6"/>
        <end position="25"/>
    </location>
</feature>
<protein>
    <submittedName>
        <fullName evidence="13">Rhodopsin</fullName>
    </submittedName>
</protein>
<dbReference type="PANTHER" id="PTHR28286">
    <property type="match status" value="1"/>
</dbReference>
<dbReference type="InterPro" id="IPR018229">
    <property type="entry name" value="Rhodopsin_retinal_BS"/>
</dbReference>
<name>A0A502GBB7_9PROT</name>
<feature type="region of interest" description="Disordered" evidence="11">
    <location>
        <begin position="247"/>
        <end position="268"/>
    </location>
</feature>
<proteinExistence type="inferred from homology"/>
<evidence type="ECO:0000256" key="11">
    <source>
        <dbReference type="SAM" id="MobiDB-lite"/>
    </source>
</evidence>
<evidence type="ECO:0000256" key="12">
    <source>
        <dbReference type="SAM" id="Phobius"/>
    </source>
</evidence>
<sequence>MNDQFWLWIGVAGMSAGAALILLTGGSRTPREGMATILHGIVPIIAACSYFAMAVGQGSIVLPSGVPGAGSGYDFYFARYIDWLFTTPILLIALSLTAMHAGVRRPGLLVGIVLSDVLMIVTALFFGLSTVPWIKWTWFAISCGAFLPVYYLIWGPLLAEASHQREDVRATYRRSAVILSVVWLVYPVLLLIDPEGLRYIGSTASVAAFAVVDLIAKVAYGLLATSEHGKIAKADVAQGASARTSLEEPRTVAAMPHAASRAPAARVG</sequence>
<dbReference type="PRINTS" id="PR00251">
    <property type="entry name" value="BACTRLOPSIN"/>
</dbReference>
<keyword evidence="9 12" id="KW-0472">Membrane</keyword>
<feature type="compositionally biased region" description="Low complexity" evidence="11">
    <location>
        <begin position="253"/>
        <end position="268"/>
    </location>
</feature>
<feature type="transmembrane region" description="Helical" evidence="12">
    <location>
        <begin position="175"/>
        <end position="192"/>
    </location>
</feature>
<organism evidence="13 14">
    <name type="scientific">Muricoccus nepalensis</name>
    <dbReference type="NCBI Taxonomy" id="1854500"/>
    <lineage>
        <taxon>Bacteria</taxon>
        <taxon>Pseudomonadati</taxon>
        <taxon>Pseudomonadota</taxon>
        <taxon>Alphaproteobacteria</taxon>
        <taxon>Acetobacterales</taxon>
        <taxon>Roseomonadaceae</taxon>
        <taxon>Muricoccus</taxon>
    </lineage>
</organism>
<dbReference type="SUPFAM" id="SSF81321">
    <property type="entry name" value="Family A G protein-coupled receptor-like"/>
    <property type="match status" value="1"/>
</dbReference>
<evidence type="ECO:0000256" key="8">
    <source>
        <dbReference type="ARBA" id="ARBA00022991"/>
    </source>
</evidence>
<dbReference type="GO" id="GO:0016020">
    <property type="term" value="C:membrane"/>
    <property type="evidence" value="ECO:0007669"/>
    <property type="project" value="UniProtKB-SubCell"/>
</dbReference>
<evidence type="ECO:0000256" key="5">
    <source>
        <dbReference type="ARBA" id="ARBA00022692"/>
    </source>
</evidence>
<dbReference type="Pfam" id="PF01036">
    <property type="entry name" value="Bac_rhodopsin"/>
    <property type="match status" value="1"/>
</dbReference>
<dbReference type="RefSeq" id="WP_140881995.1">
    <property type="nucleotide sequence ID" value="NZ_RCZP01000004.1"/>
</dbReference>
<feature type="transmembrane region" description="Helical" evidence="12">
    <location>
        <begin position="204"/>
        <end position="223"/>
    </location>
</feature>
<dbReference type="AlphaFoldDB" id="A0A502GBB7"/>
<dbReference type="GO" id="GO:0009881">
    <property type="term" value="F:photoreceptor activity"/>
    <property type="evidence" value="ECO:0007669"/>
    <property type="project" value="UniProtKB-KW"/>
</dbReference>
<keyword evidence="4" id="KW-0716">Sensory transduction</keyword>
<feature type="transmembrane region" description="Helical" evidence="12">
    <location>
        <begin position="80"/>
        <end position="101"/>
    </location>
</feature>